<dbReference type="InterPro" id="IPR037147">
    <property type="entry name" value="Ribosomal_bL28_sf"/>
</dbReference>
<dbReference type="Pfam" id="PF00830">
    <property type="entry name" value="Ribosomal_L28"/>
    <property type="match status" value="1"/>
</dbReference>
<gene>
    <name evidence="5" type="ORF">A2363_01225</name>
</gene>
<evidence type="ECO:0000313" key="6">
    <source>
        <dbReference type="Proteomes" id="UP000176186"/>
    </source>
</evidence>
<dbReference type="Proteomes" id="UP000176186">
    <property type="component" value="Unassembled WGS sequence"/>
</dbReference>
<dbReference type="GO" id="GO:0005840">
    <property type="term" value="C:ribosome"/>
    <property type="evidence" value="ECO:0007669"/>
    <property type="project" value="UniProtKB-KW"/>
</dbReference>
<dbReference type="EMBL" id="MFKE01000018">
    <property type="protein sequence ID" value="OGG35109.1"/>
    <property type="molecule type" value="Genomic_DNA"/>
</dbReference>
<evidence type="ECO:0008006" key="7">
    <source>
        <dbReference type="Google" id="ProtNLM"/>
    </source>
</evidence>
<dbReference type="GO" id="GO:0003735">
    <property type="term" value="F:structural constituent of ribosome"/>
    <property type="evidence" value="ECO:0007669"/>
    <property type="project" value="InterPro"/>
</dbReference>
<name>A0A1F6BDS8_9BACT</name>
<evidence type="ECO:0000256" key="2">
    <source>
        <dbReference type="ARBA" id="ARBA00022980"/>
    </source>
</evidence>
<reference evidence="5 6" key="1">
    <citation type="journal article" date="2016" name="Nat. Commun.">
        <title>Thousands of microbial genomes shed light on interconnected biogeochemical processes in an aquifer system.</title>
        <authorList>
            <person name="Anantharaman K."/>
            <person name="Brown C.T."/>
            <person name="Hug L.A."/>
            <person name="Sharon I."/>
            <person name="Castelle C.J."/>
            <person name="Probst A.J."/>
            <person name="Thomas B.C."/>
            <person name="Singh A."/>
            <person name="Wilkins M.J."/>
            <person name="Karaoz U."/>
            <person name="Brodie E.L."/>
            <person name="Williams K.H."/>
            <person name="Hubbard S.S."/>
            <person name="Banfield J.F."/>
        </authorList>
    </citation>
    <scope>NUCLEOTIDE SEQUENCE [LARGE SCALE GENOMIC DNA]</scope>
</reference>
<dbReference type="InterPro" id="IPR034704">
    <property type="entry name" value="Ribosomal_bL28/bL31-like_sf"/>
</dbReference>
<keyword evidence="3" id="KW-0687">Ribonucleoprotein</keyword>
<evidence type="ECO:0000256" key="1">
    <source>
        <dbReference type="ARBA" id="ARBA00008760"/>
    </source>
</evidence>
<dbReference type="STRING" id="1798401.A2363_01225"/>
<organism evidence="5 6">
    <name type="scientific">Candidatus Gottesmanbacteria bacterium RIFOXYB1_FULL_47_11</name>
    <dbReference type="NCBI Taxonomy" id="1798401"/>
    <lineage>
        <taxon>Bacteria</taxon>
        <taxon>Candidatus Gottesmaniibacteriota</taxon>
    </lineage>
</organism>
<evidence type="ECO:0000256" key="3">
    <source>
        <dbReference type="ARBA" id="ARBA00023274"/>
    </source>
</evidence>
<dbReference type="AlphaFoldDB" id="A0A1F6BDS8"/>
<dbReference type="InterPro" id="IPR026569">
    <property type="entry name" value="Ribosomal_bL28"/>
</dbReference>
<proteinExistence type="inferred from homology"/>
<feature type="region of interest" description="Disordered" evidence="4">
    <location>
        <begin position="15"/>
        <end position="37"/>
    </location>
</feature>
<keyword evidence="2" id="KW-0689">Ribosomal protein</keyword>
<comment type="similarity">
    <text evidence="1">Belongs to the bacterial ribosomal protein bL28 family.</text>
</comment>
<evidence type="ECO:0000313" key="5">
    <source>
        <dbReference type="EMBL" id="OGG35109.1"/>
    </source>
</evidence>
<dbReference type="Gene3D" id="2.30.170.40">
    <property type="entry name" value="Ribosomal protein L28/L24"/>
    <property type="match status" value="1"/>
</dbReference>
<dbReference type="GO" id="GO:1990904">
    <property type="term" value="C:ribonucleoprotein complex"/>
    <property type="evidence" value="ECO:0007669"/>
    <property type="project" value="UniProtKB-KW"/>
</dbReference>
<accession>A0A1F6BDS8</accession>
<dbReference type="SUPFAM" id="SSF143800">
    <property type="entry name" value="L28p-like"/>
    <property type="match status" value="1"/>
</dbReference>
<evidence type="ECO:0000256" key="4">
    <source>
        <dbReference type="SAM" id="MobiDB-lite"/>
    </source>
</evidence>
<comment type="caution">
    <text evidence="5">The sequence shown here is derived from an EMBL/GenBank/DDBJ whole genome shotgun (WGS) entry which is preliminary data.</text>
</comment>
<sequence length="79" mass="8876">MAYQCDICSKKTRAGRSHTHHTGVAGGQWKRRAQKTPRSFAPNLHKVSLPIKGVMTRMKLCASCIKRVRFDLKKAPVKA</sequence>
<protein>
    <recommendedName>
        <fullName evidence="7">50S ribosomal protein L28</fullName>
    </recommendedName>
</protein>